<evidence type="ECO:0000313" key="2">
    <source>
        <dbReference type="Proteomes" id="UP000002519"/>
    </source>
</evidence>
<reference evidence="1 2" key="1">
    <citation type="journal article" date="2001" name="Nature">
        <title>Genome sequence of enterohaemorrhagic Escherichia coli O157:H7.</title>
        <authorList>
            <person name="Perna N.T."/>
            <person name="Plunkett G.III."/>
            <person name="Burland V."/>
            <person name="Mau B."/>
            <person name="Glasner J.D."/>
            <person name="Rose D.J."/>
            <person name="Mayhew G.F."/>
            <person name="Evans P.S."/>
            <person name="Gregor J."/>
            <person name="Kirkpatrick H.A."/>
            <person name="Posfai G."/>
            <person name="Hackett J."/>
            <person name="Klink S."/>
            <person name="Boutin A."/>
            <person name="Shao Y."/>
            <person name="Miller L."/>
            <person name="Grotbeck E.J."/>
            <person name="Davis N.W."/>
            <person name="Lim A."/>
            <person name="Dimalanta E."/>
            <person name="Potamousis K."/>
            <person name="Apodaca J."/>
            <person name="Anantharaman T.S."/>
            <person name="Lin J."/>
            <person name="Yen G."/>
            <person name="Schwartz D.C."/>
            <person name="Welch R.A."/>
            <person name="Blattner F.R."/>
        </authorList>
    </citation>
    <scope>NUCLEOTIDE SEQUENCE [LARGE SCALE GENOMIC DNA]</scope>
    <source>
        <strain evidence="2">O157:H7 / EDL933 / ATCC 700927 / EHEC</strain>
    </source>
</reference>
<name>Q8X4E5_ECO57</name>
<organism evidence="1 2">
    <name type="scientific">Escherichia coli O157:H7</name>
    <dbReference type="NCBI Taxonomy" id="83334"/>
    <lineage>
        <taxon>Bacteria</taxon>
        <taxon>Pseudomonadati</taxon>
        <taxon>Pseudomonadota</taxon>
        <taxon>Gammaproteobacteria</taxon>
        <taxon>Enterobacterales</taxon>
        <taxon>Enterobacteriaceae</taxon>
        <taxon>Escherichia</taxon>
    </lineage>
</organism>
<sequence length="10" mass="1161">MIDILQVVCQ</sequence>
<dbReference type="EMBL" id="AE005174">
    <property type="protein sequence ID" value="AAG59489.1"/>
    <property type="molecule type" value="Genomic_DNA"/>
</dbReference>
<evidence type="ECO:0000313" key="1">
    <source>
        <dbReference type="EMBL" id="AAG59489.1"/>
    </source>
</evidence>
<dbReference type="KEGG" id="ece:Z5903"/>
<dbReference type="Proteomes" id="UP000002519">
    <property type="component" value="Chromosome"/>
</dbReference>
<dbReference type="PIR" id="E86128">
    <property type="entry name" value="E86128"/>
</dbReference>
<proteinExistence type="predicted"/>
<gene>
    <name evidence="1" type="ordered locus">Z5903</name>
</gene>
<accession>Q8X4E5</accession>
<protein>
    <submittedName>
        <fullName evidence="1">Uncharacterized protein</fullName>
    </submittedName>
</protein>